<evidence type="ECO:0000256" key="1">
    <source>
        <dbReference type="SAM" id="MobiDB-lite"/>
    </source>
</evidence>
<dbReference type="PANTHER" id="PTHR32332">
    <property type="entry name" value="2-NITROPROPANE DIOXYGENASE"/>
    <property type="match status" value="1"/>
</dbReference>
<dbReference type="InterPro" id="IPR013785">
    <property type="entry name" value="Aldolase_TIM"/>
</dbReference>
<reference evidence="2 3" key="1">
    <citation type="submission" date="2021-10" db="EMBL/GenBank/DDBJ databases">
        <title>Streptomyces sp. strain SMC 277, a novel streptomycete isolated from soil.</title>
        <authorList>
            <person name="Chanama M."/>
        </authorList>
    </citation>
    <scope>NUCLEOTIDE SEQUENCE [LARGE SCALE GENOMIC DNA]</scope>
    <source>
        <strain evidence="2 3">SMC 277</strain>
    </source>
</reference>
<feature type="compositionally biased region" description="Low complexity" evidence="1">
    <location>
        <begin position="651"/>
        <end position="675"/>
    </location>
</feature>
<dbReference type="SUPFAM" id="SSF51412">
    <property type="entry name" value="Inosine monophosphate dehydrogenase (IMPDH)"/>
    <property type="match status" value="2"/>
</dbReference>
<feature type="compositionally biased region" description="Low complexity" evidence="1">
    <location>
        <begin position="798"/>
        <end position="808"/>
    </location>
</feature>
<feature type="compositionally biased region" description="Low complexity" evidence="1">
    <location>
        <begin position="729"/>
        <end position="754"/>
    </location>
</feature>
<feature type="non-terminal residue" evidence="2">
    <location>
        <position position="841"/>
    </location>
</feature>
<dbReference type="Gene3D" id="3.20.20.70">
    <property type="entry name" value="Aldolase class I"/>
    <property type="match status" value="2"/>
</dbReference>
<proteinExistence type="predicted"/>
<evidence type="ECO:0000313" key="2">
    <source>
        <dbReference type="EMBL" id="MCB5183318.1"/>
    </source>
</evidence>
<comment type="caution">
    <text evidence="2">The sequence shown here is derived from an EMBL/GenBank/DDBJ whole genome shotgun (WGS) entry which is preliminary data.</text>
</comment>
<organism evidence="2 3">
    <name type="scientific">Streptomyces antimicrobicus</name>
    <dbReference type="NCBI Taxonomy" id="2883108"/>
    <lineage>
        <taxon>Bacteria</taxon>
        <taxon>Bacillati</taxon>
        <taxon>Actinomycetota</taxon>
        <taxon>Actinomycetes</taxon>
        <taxon>Kitasatosporales</taxon>
        <taxon>Streptomycetaceae</taxon>
        <taxon>Streptomyces</taxon>
    </lineage>
</organism>
<dbReference type="Proteomes" id="UP001199054">
    <property type="component" value="Unassembled WGS sequence"/>
</dbReference>
<name>A0ABS8BFL6_9ACTN</name>
<protein>
    <recommendedName>
        <fullName evidence="4">Nitronate monooxygenase domain-containing protein</fullName>
    </recommendedName>
</protein>
<dbReference type="PANTHER" id="PTHR32332:SF20">
    <property type="entry name" value="2-NITROPROPANE DIOXYGENASE-LIKE PROTEIN"/>
    <property type="match status" value="1"/>
</dbReference>
<feature type="region of interest" description="Disordered" evidence="1">
    <location>
        <begin position="651"/>
        <end position="841"/>
    </location>
</feature>
<accession>A0ABS8BFL6</accession>
<evidence type="ECO:0000313" key="3">
    <source>
        <dbReference type="Proteomes" id="UP001199054"/>
    </source>
</evidence>
<dbReference type="EMBL" id="JAJAUY010000203">
    <property type="protein sequence ID" value="MCB5183318.1"/>
    <property type="molecule type" value="Genomic_DNA"/>
</dbReference>
<gene>
    <name evidence="2" type="ORF">LG632_28670</name>
</gene>
<sequence length="841" mass="84439">MTPTPAQSDGHRDLVVALSPFEEPQSRIVTAAERAGSLGLLDLGRDPAAARRAFAEMARWLGRGYGVRVPAGCPLGPDALPAEVDTVLLADPARFAEAGAWAASGRRRVWAEVVGHAEATAAVAAGAVALVAKGHEAGGRVGGTTTFVLLQRLLADPEVTVPVLAYGGIGTHTAAAAVAGGAAGVLLDVQLALTVEAQEGLPADVVAALRAMDGSETAVVDGHRVYTRPGLAPPAAPVAERLGARGLERQPLPVGQDGAMAARLAARYRSTGGVLQAVRAAVTGHLTAADRARPLQAEPTGRHLPVAQGPMTRVSDQAAFAAAVAEAGGVPYLALAVMAGPDVRTLLTETARRLGDRPWGVGLLGFAPPELRREQLAAVAAVRPPYAVVAGGTPAQAAPLEAAGTRTYLHVPSPGLLERYLADGARRFVFEGLECGGHVGPRASFPLWDEQIERLLAHSDRAALDVLLAGGIHDARSAAMAAAAAAPLADAGARVGVLMGTAYLFTREAVAAGAVLPGFQRAALACTGTVLLHTAPGHATRCADTPYAETFRATRHRLEEGGAEPREVWEELERLNLGRLRIASKGLRRGADGGQVVVDEELQRREGLFMLGEVATLRTSRTTVAALHTEVTAGATELLARRARELTAAATALGPDDTADTAPTPSATPSATGTAAGDGDGAAGLRADRRPADPGTDEGTAGLGADGGTAGLRADGRAASTGTGDRAAELGTDDGAAGLGTDDGTADPGTGDRAVSLGADGRAASTGTGDRTAGPGTGDATAGLGTDGRPAQLGTESGTAGLGTDDGAAGPGTGDHAARLGTDGRPAQLGTESGAAGLGTG</sequence>
<evidence type="ECO:0008006" key="4">
    <source>
        <dbReference type="Google" id="ProtNLM"/>
    </source>
</evidence>
<keyword evidence="3" id="KW-1185">Reference proteome</keyword>
<feature type="compositionally biased region" description="Gly residues" evidence="1">
    <location>
        <begin position="701"/>
        <end position="710"/>
    </location>
</feature>
<feature type="compositionally biased region" description="Low complexity" evidence="1">
    <location>
        <begin position="766"/>
        <end position="788"/>
    </location>
</feature>